<dbReference type="PROSITE" id="PS51257">
    <property type="entry name" value="PROKAR_LIPOPROTEIN"/>
    <property type="match status" value="1"/>
</dbReference>
<dbReference type="AlphaFoldDB" id="A0A1I7YA74"/>
<dbReference type="WBParaSite" id="L893_g14222.t1">
    <property type="protein sequence ID" value="L893_g14222.t1"/>
    <property type="gene ID" value="L893_g14222"/>
</dbReference>
<feature type="transmembrane region" description="Helical" evidence="1">
    <location>
        <begin position="128"/>
        <end position="147"/>
    </location>
</feature>
<protein>
    <submittedName>
        <fullName evidence="3">G_PROTEIN_RECEP_F1_2 domain-containing protein</fullName>
    </submittedName>
</protein>
<feature type="transmembrane region" description="Helical" evidence="1">
    <location>
        <begin position="20"/>
        <end position="39"/>
    </location>
</feature>
<feature type="transmembrane region" description="Helical" evidence="1">
    <location>
        <begin position="82"/>
        <end position="103"/>
    </location>
</feature>
<sequence length="184" mass="20651">MDDRNIDGYFCGCVSLKTLLFIIAVATVITGCLNLLFISEKAFNRKDRTPWQILTIDAAVTWASLLSCGFAILSLATNESGFLFPLLVVQAVQPFYVVVKILFFDEKLLIIARLVTGRTALSAAETHVYLATASLVYVTVSLVLFYLTRKCYMFVRQANYGHCAERHELNYPVANLIKYFTVVN</sequence>
<evidence type="ECO:0000313" key="3">
    <source>
        <dbReference type="WBParaSite" id="L893_g14222.t1"/>
    </source>
</evidence>
<accession>A0A1I7YA74</accession>
<keyword evidence="1" id="KW-0812">Transmembrane</keyword>
<evidence type="ECO:0000313" key="2">
    <source>
        <dbReference type="Proteomes" id="UP000095287"/>
    </source>
</evidence>
<keyword evidence="1" id="KW-0472">Membrane</keyword>
<reference evidence="3" key="1">
    <citation type="submission" date="2016-11" db="UniProtKB">
        <authorList>
            <consortium name="WormBaseParasite"/>
        </authorList>
    </citation>
    <scope>IDENTIFICATION</scope>
</reference>
<evidence type="ECO:0000256" key="1">
    <source>
        <dbReference type="SAM" id="Phobius"/>
    </source>
</evidence>
<keyword evidence="2" id="KW-1185">Reference proteome</keyword>
<feature type="transmembrane region" description="Helical" evidence="1">
    <location>
        <begin position="51"/>
        <end position="76"/>
    </location>
</feature>
<name>A0A1I7YA74_9BILA</name>
<keyword evidence="1" id="KW-1133">Transmembrane helix</keyword>
<dbReference type="Proteomes" id="UP000095287">
    <property type="component" value="Unplaced"/>
</dbReference>
<organism evidence="2 3">
    <name type="scientific">Steinernema glaseri</name>
    <dbReference type="NCBI Taxonomy" id="37863"/>
    <lineage>
        <taxon>Eukaryota</taxon>
        <taxon>Metazoa</taxon>
        <taxon>Ecdysozoa</taxon>
        <taxon>Nematoda</taxon>
        <taxon>Chromadorea</taxon>
        <taxon>Rhabditida</taxon>
        <taxon>Tylenchina</taxon>
        <taxon>Panagrolaimomorpha</taxon>
        <taxon>Strongyloidoidea</taxon>
        <taxon>Steinernematidae</taxon>
        <taxon>Steinernema</taxon>
    </lineage>
</organism>
<proteinExistence type="predicted"/>